<gene>
    <name evidence="11" type="ORF">PMEA_00009196</name>
</gene>
<evidence type="ECO:0000313" key="11">
    <source>
        <dbReference type="EMBL" id="CAH3121384.1"/>
    </source>
</evidence>
<keyword evidence="12" id="KW-1185">Reference proteome</keyword>
<evidence type="ECO:0000256" key="6">
    <source>
        <dbReference type="ARBA" id="ARBA00023136"/>
    </source>
</evidence>
<evidence type="ECO:0000256" key="9">
    <source>
        <dbReference type="SAM" id="Phobius"/>
    </source>
</evidence>
<sequence length="325" mass="36630">MGDKESEVSLCGVPEWFGLPENSTASYVNDIFVAVFTALLCCFAICSNLLIIVTTVKTPSLQKPCNILLCSLAAADWLTGLTSMPMFAALRLIIHRVPSTCSYQEDLFTAFYASIMLTSGWSFAFLTFVSFDRLNALSRPISYRLRVTVEGTVKTMSFIGVSWFLLTILAQLLLSSILELVFSMTLIAMFIIIPTVNHIRMYLAIRRHNKELRRSVASVRLTTVLRREKKTAIDMFVITMVLLLCLVPAILIKPTQVPFPRVYSFLQPWSIAMVFSNSALNPLIYTLRNQSLRDAMRNVILRRNRRAIGIITSESGGRTQELVMF</sequence>
<organism evidence="11 12">
    <name type="scientific">Pocillopora meandrina</name>
    <dbReference type="NCBI Taxonomy" id="46732"/>
    <lineage>
        <taxon>Eukaryota</taxon>
        <taxon>Metazoa</taxon>
        <taxon>Cnidaria</taxon>
        <taxon>Anthozoa</taxon>
        <taxon>Hexacorallia</taxon>
        <taxon>Scleractinia</taxon>
        <taxon>Astrocoeniina</taxon>
        <taxon>Pocilloporidae</taxon>
        <taxon>Pocillopora</taxon>
    </lineage>
</organism>
<dbReference type="PANTHER" id="PTHR24249">
    <property type="entry name" value="HISTAMINE RECEPTOR-RELATED G-PROTEIN COUPLED RECEPTOR"/>
    <property type="match status" value="1"/>
</dbReference>
<dbReference type="InterPro" id="IPR017452">
    <property type="entry name" value="GPCR_Rhodpsn_7TM"/>
</dbReference>
<keyword evidence="2" id="KW-1003">Cell membrane</keyword>
<feature type="transmembrane region" description="Helical" evidence="9">
    <location>
        <begin position="110"/>
        <end position="131"/>
    </location>
</feature>
<feature type="transmembrane region" description="Helical" evidence="9">
    <location>
        <begin position="152"/>
        <end position="174"/>
    </location>
</feature>
<dbReference type="GO" id="GO:0004930">
    <property type="term" value="F:G protein-coupled receptor activity"/>
    <property type="evidence" value="ECO:0007669"/>
    <property type="project" value="UniProtKB-KW"/>
</dbReference>
<feature type="transmembrane region" description="Helical" evidence="9">
    <location>
        <begin position="232"/>
        <end position="252"/>
    </location>
</feature>
<dbReference type="Pfam" id="PF00001">
    <property type="entry name" value="7tm_1"/>
    <property type="match status" value="1"/>
</dbReference>
<keyword evidence="5" id="KW-0297">G-protein coupled receptor</keyword>
<evidence type="ECO:0000256" key="3">
    <source>
        <dbReference type="ARBA" id="ARBA00022692"/>
    </source>
</evidence>
<comment type="caution">
    <text evidence="11">The sequence shown here is derived from an EMBL/GenBank/DDBJ whole genome shotgun (WGS) entry which is preliminary data.</text>
</comment>
<dbReference type="EMBL" id="CALNXJ010000018">
    <property type="protein sequence ID" value="CAH3121384.1"/>
    <property type="molecule type" value="Genomic_DNA"/>
</dbReference>
<evidence type="ECO:0000256" key="4">
    <source>
        <dbReference type="ARBA" id="ARBA00022989"/>
    </source>
</evidence>
<keyword evidence="8" id="KW-0807">Transducer</keyword>
<proteinExistence type="predicted"/>
<dbReference type="AlphaFoldDB" id="A0AAU9WPI0"/>
<feature type="transmembrane region" description="Helical" evidence="9">
    <location>
        <begin position="264"/>
        <end position="287"/>
    </location>
</feature>
<dbReference type="PROSITE" id="PS50262">
    <property type="entry name" value="G_PROTEIN_RECEP_F1_2"/>
    <property type="match status" value="1"/>
</dbReference>
<keyword evidence="4 9" id="KW-1133">Transmembrane helix</keyword>
<dbReference type="PRINTS" id="PR00237">
    <property type="entry name" value="GPCRRHODOPSN"/>
</dbReference>
<reference evidence="11 12" key="1">
    <citation type="submission" date="2022-05" db="EMBL/GenBank/DDBJ databases">
        <authorList>
            <consortium name="Genoscope - CEA"/>
            <person name="William W."/>
        </authorList>
    </citation>
    <scope>NUCLEOTIDE SEQUENCE [LARGE SCALE GENOMIC DNA]</scope>
</reference>
<dbReference type="CDD" id="cd00637">
    <property type="entry name" value="7tm_classA_rhodopsin-like"/>
    <property type="match status" value="1"/>
</dbReference>
<name>A0AAU9WPI0_9CNID</name>
<dbReference type="SMART" id="SM01381">
    <property type="entry name" value="7TM_GPCR_Srsx"/>
    <property type="match status" value="1"/>
</dbReference>
<evidence type="ECO:0000256" key="5">
    <source>
        <dbReference type="ARBA" id="ARBA00023040"/>
    </source>
</evidence>
<evidence type="ECO:0000256" key="7">
    <source>
        <dbReference type="ARBA" id="ARBA00023170"/>
    </source>
</evidence>
<evidence type="ECO:0000313" key="12">
    <source>
        <dbReference type="Proteomes" id="UP001159428"/>
    </source>
</evidence>
<feature type="transmembrane region" description="Helical" evidence="9">
    <location>
        <begin position="65"/>
        <end position="90"/>
    </location>
</feature>
<feature type="transmembrane region" description="Helical" evidence="9">
    <location>
        <begin position="31"/>
        <end position="53"/>
    </location>
</feature>
<comment type="subcellular location">
    <subcellularLocation>
        <location evidence="1">Cell membrane</location>
        <topology evidence="1">Multi-pass membrane protein</topology>
    </subcellularLocation>
</comment>
<evidence type="ECO:0000259" key="10">
    <source>
        <dbReference type="PROSITE" id="PS50262"/>
    </source>
</evidence>
<evidence type="ECO:0000256" key="2">
    <source>
        <dbReference type="ARBA" id="ARBA00022475"/>
    </source>
</evidence>
<feature type="domain" description="G-protein coupled receptors family 1 profile" evidence="10">
    <location>
        <begin position="47"/>
        <end position="285"/>
    </location>
</feature>
<protein>
    <recommendedName>
        <fullName evidence="10">G-protein coupled receptors family 1 profile domain-containing protein</fullName>
    </recommendedName>
</protein>
<feature type="transmembrane region" description="Helical" evidence="9">
    <location>
        <begin position="180"/>
        <end position="205"/>
    </location>
</feature>
<dbReference type="Proteomes" id="UP001159428">
    <property type="component" value="Unassembled WGS sequence"/>
</dbReference>
<keyword evidence="6 9" id="KW-0472">Membrane</keyword>
<evidence type="ECO:0000256" key="1">
    <source>
        <dbReference type="ARBA" id="ARBA00004651"/>
    </source>
</evidence>
<keyword evidence="3 9" id="KW-0812">Transmembrane</keyword>
<dbReference type="Gene3D" id="1.20.1070.10">
    <property type="entry name" value="Rhodopsin 7-helix transmembrane proteins"/>
    <property type="match status" value="1"/>
</dbReference>
<dbReference type="InterPro" id="IPR000276">
    <property type="entry name" value="GPCR_Rhodpsn"/>
</dbReference>
<accession>A0AAU9WPI0</accession>
<dbReference type="PANTHER" id="PTHR24249:SF372">
    <property type="entry name" value="G-PROTEIN COUPLED RECEPTORS FAMILY 1 PROFILE DOMAIN-CONTAINING PROTEIN"/>
    <property type="match status" value="1"/>
</dbReference>
<keyword evidence="7" id="KW-0675">Receptor</keyword>
<evidence type="ECO:0000256" key="8">
    <source>
        <dbReference type="ARBA" id="ARBA00023224"/>
    </source>
</evidence>
<dbReference type="SUPFAM" id="SSF81321">
    <property type="entry name" value="Family A G protein-coupled receptor-like"/>
    <property type="match status" value="1"/>
</dbReference>
<dbReference type="InterPro" id="IPR050569">
    <property type="entry name" value="TAAR"/>
</dbReference>
<dbReference type="GO" id="GO:0005886">
    <property type="term" value="C:plasma membrane"/>
    <property type="evidence" value="ECO:0007669"/>
    <property type="project" value="UniProtKB-SubCell"/>
</dbReference>